<accession>A0AB39IA20</accession>
<gene>
    <name evidence="2" type="ORF">AB4Y39_12020</name>
</gene>
<dbReference type="Pfam" id="PF13557">
    <property type="entry name" value="Phenol_MetA_deg"/>
    <property type="match status" value="1"/>
</dbReference>
<name>A0AB39IA20_9PSED</name>
<protein>
    <submittedName>
        <fullName evidence="2">Transporter</fullName>
    </submittedName>
</protein>
<sequence>MKPRALPVVLFSTLTTLANTEAQADAVSLPPLPLGNTSFMDGVVGPGVLFELPIQHYRSSDATDPRGNAVPGRQKVQSTTVLPHLAYISQHKILGAYYGAEVLLPIVNLDLDIDGGPDGSRTRQGDLIFSPMLLQWAPVSLFGRPYWQRLNLVITAPTGDYDSDASINVGSNVWVVSPHYAFTWELTDRLEVSGRLHYAWSSRNDDPGAHLQANSIQPGEAFHSNFAVSYAVSEAWRVGLAGYQLQQVSADRIDGTRQSDSKERVLGFGPGVMYRHGSQSFFANYYVEQGARNRSEGNQLTLRYLLPF</sequence>
<organism evidence="2">
    <name type="scientific">Pseudomonas sp. Hg7Tf</name>
    <dbReference type="NCBI Taxonomy" id="3236988"/>
    <lineage>
        <taxon>Bacteria</taxon>
        <taxon>Pseudomonadati</taxon>
        <taxon>Pseudomonadota</taxon>
        <taxon>Gammaproteobacteria</taxon>
        <taxon>Pseudomonadales</taxon>
        <taxon>Pseudomonadaceae</taxon>
        <taxon>Pseudomonas</taxon>
    </lineage>
</organism>
<feature type="chain" id="PRO_5044287847" evidence="1">
    <location>
        <begin position="19"/>
        <end position="308"/>
    </location>
</feature>
<evidence type="ECO:0000313" key="2">
    <source>
        <dbReference type="EMBL" id="XDK39359.1"/>
    </source>
</evidence>
<dbReference type="AlphaFoldDB" id="A0AB39IA20"/>
<dbReference type="EMBL" id="CP162607">
    <property type="protein sequence ID" value="XDK39359.1"/>
    <property type="molecule type" value="Genomic_DNA"/>
</dbReference>
<dbReference type="InterPro" id="IPR025737">
    <property type="entry name" value="FApF"/>
</dbReference>
<feature type="signal peptide" evidence="1">
    <location>
        <begin position="1"/>
        <end position="18"/>
    </location>
</feature>
<reference evidence="2" key="1">
    <citation type="submission" date="2024-07" db="EMBL/GenBank/DDBJ databases">
        <title>Identification and characteristics of a novel species of coltsfoot's symbiotic bacteria.</title>
        <authorList>
            <person name="Juszczyk A."/>
            <person name="Jasielczuk I."/>
            <person name="Gurgul A."/>
            <person name="Rogala M."/>
            <person name="Kowalczyk A."/>
            <person name="Szmatola T."/>
            <person name="Kosecka-Strojek M."/>
            <person name="Arent Z."/>
            <person name="Latowski D."/>
        </authorList>
    </citation>
    <scope>NUCLEOTIDE SEQUENCE</scope>
    <source>
        <strain evidence="2">Hg7Tf</strain>
    </source>
</reference>
<proteinExistence type="predicted"/>
<keyword evidence="1" id="KW-0732">Signal</keyword>
<evidence type="ECO:0000256" key="1">
    <source>
        <dbReference type="SAM" id="SignalP"/>
    </source>
</evidence>
<dbReference type="RefSeq" id="WP_045188294.1">
    <property type="nucleotide sequence ID" value="NZ_CP162607.1"/>
</dbReference>